<dbReference type="Proteomes" id="UP000011115">
    <property type="component" value="Unassembled WGS sequence"/>
</dbReference>
<dbReference type="Gramene" id="PGSC0003DMT400093824">
    <property type="protein sequence ID" value="PGSC0003DMT400093824"/>
    <property type="gene ID" value="PGSC0003DMG400043395"/>
</dbReference>
<evidence type="ECO:0000313" key="2">
    <source>
        <dbReference type="EnsemblPlants" id="PGSC0003DMT400093824"/>
    </source>
</evidence>
<organism evidence="2 3">
    <name type="scientific">Solanum tuberosum</name>
    <name type="common">Potato</name>
    <dbReference type="NCBI Taxonomy" id="4113"/>
    <lineage>
        <taxon>Eukaryota</taxon>
        <taxon>Viridiplantae</taxon>
        <taxon>Streptophyta</taxon>
        <taxon>Embryophyta</taxon>
        <taxon>Tracheophyta</taxon>
        <taxon>Spermatophyta</taxon>
        <taxon>Magnoliopsida</taxon>
        <taxon>eudicotyledons</taxon>
        <taxon>Gunneridae</taxon>
        <taxon>Pentapetalae</taxon>
        <taxon>asterids</taxon>
        <taxon>lamiids</taxon>
        <taxon>Solanales</taxon>
        <taxon>Solanaceae</taxon>
        <taxon>Solanoideae</taxon>
        <taxon>Solaneae</taxon>
        <taxon>Solanum</taxon>
    </lineage>
</organism>
<dbReference type="PaxDb" id="4113-PGSC0003DMT400093824"/>
<proteinExistence type="predicted"/>
<name>M1DSS9_SOLTU</name>
<protein>
    <submittedName>
        <fullName evidence="2">Uncharacterized protein</fullName>
    </submittedName>
</protein>
<reference evidence="3" key="1">
    <citation type="journal article" date="2011" name="Nature">
        <title>Genome sequence and analysis of the tuber crop potato.</title>
        <authorList>
            <consortium name="The Potato Genome Sequencing Consortium"/>
        </authorList>
    </citation>
    <scope>NUCLEOTIDE SEQUENCE [LARGE SCALE GENOMIC DNA]</scope>
    <source>
        <strain evidence="3">cv. DM1-3 516 R44</strain>
    </source>
</reference>
<reference evidence="2" key="2">
    <citation type="submission" date="2015-06" db="UniProtKB">
        <authorList>
            <consortium name="EnsemblPlants"/>
        </authorList>
    </citation>
    <scope>IDENTIFICATION</scope>
    <source>
        <strain evidence="2">DM1-3 516 R44</strain>
    </source>
</reference>
<sequence length="86" mass="9485">MASVAVVVAVDVVADTMLGRVQEEKRGKVQGIHQGFLRIKDCFAKGLIPNRYIIPPRRAVRGHPSRRNVDHQDQGVPNAPEVQPHG</sequence>
<dbReference type="EnsemblPlants" id="PGSC0003DMT400093824">
    <property type="protein sequence ID" value="PGSC0003DMT400093824"/>
    <property type="gene ID" value="PGSC0003DMG400043395"/>
</dbReference>
<keyword evidence="3" id="KW-1185">Reference proteome</keyword>
<dbReference type="AlphaFoldDB" id="M1DSS9"/>
<evidence type="ECO:0000313" key="3">
    <source>
        <dbReference type="Proteomes" id="UP000011115"/>
    </source>
</evidence>
<dbReference type="InParanoid" id="M1DSS9"/>
<evidence type="ECO:0000256" key="1">
    <source>
        <dbReference type="SAM" id="MobiDB-lite"/>
    </source>
</evidence>
<dbReference type="HOGENOM" id="CLU_2502282_0_0_1"/>
<feature type="region of interest" description="Disordered" evidence="1">
    <location>
        <begin position="57"/>
        <end position="86"/>
    </location>
</feature>
<accession>M1DSS9</accession>